<accession>A0ACB9E061</accession>
<name>A0ACB9E061_CICIN</name>
<protein>
    <submittedName>
        <fullName evidence="1">Uncharacterized protein</fullName>
    </submittedName>
</protein>
<organism evidence="1 2">
    <name type="scientific">Cichorium intybus</name>
    <name type="common">Chicory</name>
    <dbReference type="NCBI Taxonomy" id="13427"/>
    <lineage>
        <taxon>Eukaryota</taxon>
        <taxon>Viridiplantae</taxon>
        <taxon>Streptophyta</taxon>
        <taxon>Embryophyta</taxon>
        <taxon>Tracheophyta</taxon>
        <taxon>Spermatophyta</taxon>
        <taxon>Magnoliopsida</taxon>
        <taxon>eudicotyledons</taxon>
        <taxon>Gunneridae</taxon>
        <taxon>Pentapetalae</taxon>
        <taxon>asterids</taxon>
        <taxon>campanulids</taxon>
        <taxon>Asterales</taxon>
        <taxon>Asteraceae</taxon>
        <taxon>Cichorioideae</taxon>
        <taxon>Cichorieae</taxon>
        <taxon>Cichoriinae</taxon>
        <taxon>Cichorium</taxon>
    </lineage>
</organism>
<proteinExistence type="predicted"/>
<reference evidence="1 2" key="2">
    <citation type="journal article" date="2022" name="Mol. Ecol. Resour.">
        <title>The genomes of chicory, endive, great burdock and yacon provide insights into Asteraceae paleo-polyploidization history and plant inulin production.</title>
        <authorList>
            <person name="Fan W."/>
            <person name="Wang S."/>
            <person name="Wang H."/>
            <person name="Wang A."/>
            <person name="Jiang F."/>
            <person name="Liu H."/>
            <person name="Zhao H."/>
            <person name="Xu D."/>
            <person name="Zhang Y."/>
        </authorList>
    </citation>
    <scope>NUCLEOTIDE SEQUENCE [LARGE SCALE GENOMIC DNA]</scope>
    <source>
        <strain evidence="2">cv. Punajuju</strain>
        <tissue evidence="1">Leaves</tissue>
    </source>
</reference>
<dbReference type="Proteomes" id="UP001055811">
    <property type="component" value="Linkage Group LG04"/>
</dbReference>
<reference evidence="2" key="1">
    <citation type="journal article" date="2022" name="Mol. Ecol. Resour.">
        <title>The genomes of chicory, endive, great burdock and yacon provide insights into Asteraceae palaeo-polyploidization history and plant inulin production.</title>
        <authorList>
            <person name="Fan W."/>
            <person name="Wang S."/>
            <person name="Wang H."/>
            <person name="Wang A."/>
            <person name="Jiang F."/>
            <person name="Liu H."/>
            <person name="Zhao H."/>
            <person name="Xu D."/>
            <person name="Zhang Y."/>
        </authorList>
    </citation>
    <scope>NUCLEOTIDE SEQUENCE [LARGE SCALE GENOMIC DNA]</scope>
    <source>
        <strain evidence="2">cv. Punajuju</strain>
    </source>
</reference>
<evidence type="ECO:0000313" key="1">
    <source>
        <dbReference type="EMBL" id="KAI3751841.1"/>
    </source>
</evidence>
<keyword evidence="2" id="KW-1185">Reference proteome</keyword>
<comment type="caution">
    <text evidence="1">The sequence shown here is derived from an EMBL/GenBank/DDBJ whole genome shotgun (WGS) entry which is preliminary data.</text>
</comment>
<evidence type="ECO:0000313" key="2">
    <source>
        <dbReference type="Proteomes" id="UP001055811"/>
    </source>
</evidence>
<dbReference type="EMBL" id="CM042012">
    <property type="protein sequence ID" value="KAI3751841.1"/>
    <property type="molecule type" value="Genomic_DNA"/>
</dbReference>
<sequence length="174" mass="19063">MQNDSHVVDSDGIVNPYVDVDLIVNENEEPFSANSIVNIDNTNCIDGISYEKESDNDDVGSVSIDGNVDLKPITEIESMDDDGIRNLQETSNPPVVHMDTIHVTMIMDSTGVQGENRFDNQMESAELNQEQNKVTMSTDFVGGQEGTAECDKNMENGKEGKNCGFDYSTTVIEG</sequence>
<gene>
    <name evidence="1" type="ORF">L2E82_22932</name>
</gene>